<dbReference type="AlphaFoldDB" id="A0A9X1VZE5"/>
<feature type="chain" id="PRO_5040956493" evidence="2">
    <location>
        <begin position="23"/>
        <end position="320"/>
    </location>
</feature>
<gene>
    <name evidence="3" type="ORF">MMF98_23315</name>
</gene>
<protein>
    <submittedName>
        <fullName evidence="3">Tripartite tricarboxylate transporter substrate binding protein</fullName>
    </submittedName>
</protein>
<dbReference type="InterPro" id="IPR005064">
    <property type="entry name" value="BUG"/>
</dbReference>
<dbReference type="PANTHER" id="PTHR42928:SF5">
    <property type="entry name" value="BLR1237 PROTEIN"/>
    <property type="match status" value="1"/>
</dbReference>
<comment type="similarity">
    <text evidence="1">Belongs to the UPF0065 (bug) family.</text>
</comment>
<dbReference type="Proteomes" id="UP001139447">
    <property type="component" value="Unassembled WGS sequence"/>
</dbReference>
<dbReference type="CDD" id="cd07012">
    <property type="entry name" value="PBP2_Bug_TTT"/>
    <property type="match status" value="1"/>
</dbReference>
<evidence type="ECO:0000256" key="2">
    <source>
        <dbReference type="SAM" id="SignalP"/>
    </source>
</evidence>
<name>A0A9X1VZE5_9BURK</name>
<dbReference type="PANTHER" id="PTHR42928">
    <property type="entry name" value="TRICARBOXYLATE-BINDING PROTEIN"/>
    <property type="match status" value="1"/>
</dbReference>
<dbReference type="Gene3D" id="3.40.190.10">
    <property type="entry name" value="Periplasmic binding protein-like II"/>
    <property type="match status" value="1"/>
</dbReference>
<evidence type="ECO:0000256" key="1">
    <source>
        <dbReference type="ARBA" id="ARBA00006987"/>
    </source>
</evidence>
<evidence type="ECO:0000313" key="3">
    <source>
        <dbReference type="EMBL" id="MCJ0766150.1"/>
    </source>
</evidence>
<comment type="caution">
    <text evidence="3">The sequence shown here is derived from an EMBL/GenBank/DDBJ whole genome shotgun (WGS) entry which is preliminary data.</text>
</comment>
<sequence>MKRRTFLGSSAALLPLAAAAQGADTLSIVVPFPAGGVSDVFARILAPRLGRQLGKTTIVENVTGASGSLAANKVLKRADQGDTLFLASPTELILAPATLAAIKYKPSDFRVVALISRTPLALYVRGDLPARSIDEFVAFAKTRSLTYGSVGIGSIYHLATEGLREAAGLQLTHVPYRGGMPMLQDLQGGLVDLALFPADGNLAKMVAGGRMRAIGVTGAARVPAFPDVPTFAESRSLATFSTVDAWGSVALPAATPDRLVRAVHTAATTVLSDIDVRKQLEAAAGGPLAPLLNLEQLAAFYAAEVAKFTTAVRRAKLDSA</sequence>
<evidence type="ECO:0000313" key="4">
    <source>
        <dbReference type="Proteomes" id="UP001139447"/>
    </source>
</evidence>
<proteinExistence type="inferred from homology"/>
<dbReference type="SUPFAM" id="SSF53850">
    <property type="entry name" value="Periplasmic binding protein-like II"/>
    <property type="match status" value="1"/>
</dbReference>
<feature type="signal peptide" evidence="2">
    <location>
        <begin position="1"/>
        <end position="22"/>
    </location>
</feature>
<dbReference type="EMBL" id="JALGBI010000004">
    <property type="protein sequence ID" value="MCJ0766150.1"/>
    <property type="molecule type" value="Genomic_DNA"/>
</dbReference>
<dbReference type="InterPro" id="IPR042100">
    <property type="entry name" value="Bug_dom1"/>
</dbReference>
<accession>A0A9X1VZE5</accession>
<dbReference type="Gene3D" id="3.40.190.150">
    <property type="entry name" value="Bordetella uptake gene, domain 1"/>
    <property type="match status" value="1"/>
</dbReference>
<keyword evidence="4" id="KW-1185">Reference proteome</keyword>
<reference evidence="3" key="1">
    <citation type="submission" date="2022-03" db="EMBL/GenBank/DDBJ databases">
        <authorList>
            <person name="Woo C.Y."/>
        </authorList>
    </citation>
    <scope>NUCLEOTIDE SEQUENCE</scope>
    <source>
        <strain evidence="3">CYS-02</strain>
    </source>
</reference>
<keyword evidence="2" id="KW-0732">Signal</keyword>
<dbReference type="RefSeq" id="WP_243309753.1">
    <property type="nucleotide sequence ID" value="NZ_JALGBI010000004.1"/>
</dbReference>
<organism evidence="3 4">
    <name type="scientific">Variovorax terrae</name>
    <dbReference type="NCBI Taxonomy" id="2923278"/>
    <lineage>
        <taxon>Bacteria</taxon>
        <taxon>Pseudomonadati</taxon>
        <taxon>Pseudomonadota</taxon>
        <taxon>Betaproteobacteria</taxon>
        <taxon>Burkholderiales</taxon>
        <taxon>Comamonadaceae</taxon>
        <taxon>Variovorax</taxon>
    </lineage>
</organism>
<dbReference type="PIRSF" id="PIRSF017082">
    <property type="entry name" value="YflP"/>
    <property type="match status" value="1"/>
</dbReference>
<dbReference type="Pfam" id="PF03401">
    <property type="entry name" value="TctC"/>
    <property type="match status" value="1"/>
</dbReference>